<evidence type="ECO:0000313" key="2">
    <source>
        <dbReference type="EMBL" id="CAI78589.1"/>
    </source>
</evidence>
<evidence type="ECO:0000256" key="1">
    <source>
        <dbReference type="SAM" id="Phobius"/>
    </source>
</evidence>
<keyword evidence="1" id="KW-0812">Transmembrane</keyword>
<accession>Q2YZX7</accession>
<organism evidence="2">
    <name type="scientific">uncultured Aminicenantes bacterium</name>
    <dbReference type="NCBI Taxonomy" id="174294"/>
    <lineage>
        <taxon>Bacteria</taxon>
        <taxon>Candidatus Aminicenantota</taxon>
        <taxon>environmental samples</taxon>
    </lineage>
</organism>
<evidence type="ECO:0008006" key="3">
    <source>
        <dbReference type="Google" id="ProtNLM"/>
    </source>
</evidence>
<dbReference type="EMBL" id="AJ937765">
    <property type="protein sequence ID" value="CAI78589.1"/>
    <property type="molecule type" value="Genomic_DNA"/>
</dbReference>
<proteinExistence type="predicted"/>
<name>Q2YZX7_9BACT</name>
<dbReference type="AlphaFoldDB" id="Q2YZX7"/>
<keyword evidence="1" id="KW-0472">Membrane</keyword>
<feature type="transmembrane region" description="Helical" evidence="1">
    <location>
        <begin position="77"/>
        <end position="98"/>
    </location>
</feature>
<sequence>MWTSFLGIVAFFIIPTYSPNPLKPIIFLNTFLLEILCDFANDTPMRTIDITEQDRDHGGLKTLIMTLRPRRSADPRVAYTLCGILAFIWFCAGVYFTFMGGWPIIGFFGGEFIFIAGMVHIFMRRTDVIETVEISPRDITVHRRELGREETKVFPAYWAHVDFSGSPTQNGTLEIRSHGEAIEIGRFLSASEKDRTAWKLNDVLQRLRVTAAEHASAAD</sequence>
<keyword evidence="1" id="KW-1133">Transmembrane helix</keyword>
<dbReference type="InterPro" id="IPR019253">
    <property type="entry name" value="DUF2244_TM"/>
</dbReference>
<reference evidence="2" key="1">
    <citation type="journal article" date="2005" name="Environ. Microbiol.">
        <title>Lateral gene transfer and phylogenetic assignment of environmental fosmid clones.</title>
        <authorList>
            <person name="Nesbo C.L."/>
            <person name="Boucher Y."/>
            <person name="Dlutek M."/>
            <person name="Doolittle F.W."/>
        </authorList>
    </citation>
    <scope>NUCLEOTIDE SEQUENCE</scope>
</reference>
<dbReference type="Pfam" id="PF10003">
    <property type="entry name" value="DUF2244"/>
    <property type="match status" value="1"/>
</dbReference>
<protein>
    <recommendedName>
        <fullName evidence="3">DUF2244 domain-containing protein</fullName>
    </recommendedName>
</protein>
<feature type="transmembrane region" description="Helical" evidence="1">
    <location>
        <begin position="104"/>
        <end position="123"/>
    </location>
</feature>